<dbReference type="Gene3D" id="1.10.510.10">
    <property type="entry name" value="Transferase(Phosphotransferase) domain 1"/>
    <property type="match status" value="1"/>
</dbReference>
<feature type="domain" description="Protein kinase" evidence="21">
    <location>
        <begin position="325"/>
        <end position="609"/>
    </location>
</feature>
<gene>
    <name evidence="23" type="ORF">AMTR_s00085p00155370</name>
</gene>
<dbReference type="InterPro" id="IPR001245">
    <property type="entry name" value="Ser-Thr/Tyr_kinase_cat_dom"/>
</dbReference>
<evidence type="ECO:0000256" key="3">
    <source>
        <dbReference type="ARBA" id="ARBA00022553"/>
    </source>
</evidence>
<keyword evidence="24" id="KW-1185">Reference proteome</keyword>
<keyword evidence="4" id="KW-0808">Transferase</keyword>
<evidence type="ECO:0000256" key="6">
    <source>
        <dbReference type="ARBA" id="ARBA00022729"/>
    </source>
</evidence>
<feature type="region of interest" description="Disordered" evidence="18">
    <location>
        <begin position="613"/>
        <end position="638"/>
    </location>
</feature>
<dbReference type="FunFam" id="1.10.510.10:FF:000336">
    <property type="entry name" value="Cysteine-rich receptor-like protein kinase 2"/>
    <property type="match status" value="1"/>
</dbReference>
<accession>W1P482</accession>
<evidence type="ECO:0008006" key="25">
    <source>
        <dbReference type="Google" id="ProtNLM"/>
    </source>
</evidence>
<evidence type="ECO:0000256" key="2">
    <source>
        <dbReference type="ARBA" id="ARBA00022527"/>
    </source>
</evidence>
<comment type="catalytic activity">
    <reaction evidence="15">
        <text>L-seryl-[protein] + ATP = O-phospho-L-seryl-[protein] + ADP + H(+)</text>
        <dbReference type="Rhea" id="RHEA:17989"/>
        <dbReference type="Rhea" id="RHEA-COMP:9863"/>
        <dbReference type="Rhea" id="RHEA-COMP:11604"/>
        <dbReference type="ChEBI" id="CHEBI:15378"/>
        <dbReference type="ChEBI" id="CHEBI:29999"/>
        <dbReference type="ChEBI" id="CHEBI:30616"/>
        <dbReference type="ChEBI" id="CHEBI:83421"/>
        <dbReference type="ChEBI" id="CHEBI:456216"/>
    </reaction>
</comment>
<evidence type="ECO:0000256" key="15">
    <source>
        <dbReference type="ARBA" id="ARBA00047558"/>
    </source>
</evidence>
<evidence type="ECO:0000256" key="18">
    <source>
        <dbReference type="SAM" id="MobiDB-lite"/>
    </source>
</evidence>
<evidence type="ECO:0000256" key="4">
    <source>
        <dbReference type="ARBA" id="ARBA00022679"/>
    </source>
</evidence>
<dbReference type="HOGENOM" id="CLU_000288_35_6_1"/>
<comment type="catalytic activity">
    <reaction evidence="16">
        <text>L-threonyl-[protein] + ATP = O-phospho-L-threonyl-[protein] + ADP + H(+)</text>
        <dbReference type="Rhea" id="RHEA:46608"/>
        <dbReference type="Rhea" id="RHEA-COMP:11060"/>
        <dbReference type="Rhea" id="RHEA-COMP:11605"/>
        <dbReference type="ChEBI" id="CHEBI:15378"/>
        <dbReference type="ChEBI" id="CHEBI:30013"/>
        <dbReference type="ChEBI" id="CHEBI:30616"/>
        <dbReference type="ChEBI" id="CHEBI:61977"/>
        <dbReference type="ChEBI" id="CHEBI:456216"/>
    </reaction>
</comment>
<dbReference type="SMART" id="SM00220">
    <property type="entry name" value="S_TKc"/>
    <property type="match status" value="1"/>
</dbReference>
<keyword evidence="9" id="KW-0418">Kinase</keyword>
<organism evidence="23 24">
    <name type="scientific">Amborella trichopoda</name>
    <dbReference type="NCBI Taxonomy" id="13333"/>
    <lineage>
        <taxon>Eukaryota</taxon>
        <taxon>Viridiplantae</taxon>
        <taxon>Streptophyta</taxon>
        <taxon>Embryophyta</taxon>
        <taxon>Tracheophyta</taxon>
        <taxon>Spermatophyta</taxon>
        <taxon>Magnoliopsida</taxon>
        <taxon>Amborellales</taxon>
        <taxon>Amborellaceae</taxon>
        <taxon>Amborella</taxon>
    </lineage>
</organism>
<dbReference type="InterPro" id="IPR017441">
    <property type="entry name" value="Protein_kinase_ATP_BS"/>
</dbReference>
<evidence type="ECO:0000256" key="17">
    <source>
        <dbReference type="PROSITE-ProRule" id="PRU10141"/>
    </source>
</evidence>
<evidence type="ECO:0000259" key="22">
    <source>
        <dbReference type="PROSITE" id="PS51473"/>
    </source>
</evidence>
<feature type="domain" description="Gnk2-homologous" evidence="22">
    <location>
        <begin position="30"/>
        <end position="135"/>
    </location>
</feature>
<evidence type="ECO:0000256" key="14">
    <source>
        <dbReference type="ARBA" id="ARBA00023180"/>
    </source>
</evidence>
<feature type="transmembrane region" description="Helical" evidence="19">
    <location>
        <begin position="261"/>
        <end position="283"/>
    </location>
</feature>
<evidence type="ECO:0000256" key="16">
    <source>
        <dbReference type="ARBA" id="ARBA00047951"/>
    </source>
</evidence>
<feature type="signal peptide" evidence="20">
    <location>
        <begin position="1"/>
        <end position="26"/>
    </location>
</feature>
<dbReference type="GO" id="GO:0004674">
    <property type="term" value="F:protein serine/threonine kinase activity"/>
    <property type="evidence" value="ECO:0000318"/>
    <property type="project" value="GO_Central"/>
</dbReference>
<feature type="chain" id="PRO_5004808077" description="Protein kinase domain-containing protein" evidence="20">
    <location>
        <begin position="27"/>
        <end position="638"/>
    </location>
</feature>
<dbReference type="InterPro" id="IPR008271">
    <property type="entry name" value="Ser/Thr_kinase_AS"/>
</dbReference>
<dbReference type="InterPro" id="IPR002902">
    <property type="entry name" value="GNK2"/>
</dbReference>
<protein>
    <recommendedName>
        <fullName evidence="25">Protein kinase domain-containing protein</fullName>
    </recommendedName>
</protein>
<evidence type="ECO:0000256" key="19">
    <source>
        <dbReference type="SAM" id="Phobius"/>
    </source>
</evidence>
<keyword evidence="7" id="KW-0677">Repeat</keyword>
<keyword evidence="10 17" id="KW-0067">ATP-binding</keyword>
<evidence type="ECO:0000259" key="21">
    <source>
        <dbReference type="PROSITE" id="PS50011"/>
    </source>
</evidence>
<evidence type="ECO:0000256" key="13">
    <source>
        <dbReference type="ARBA" id="ARBA00023170"/>
    </source>
</evidence>
<feature type="compositionally biased region" description="Polar residues" evidence="18">
    <location>
        <begin position="618"/>
        <end position="632"/>
    </location>
</feature>
<evidence type="ECO:0000313" key="24">
    <source>
        <dbReference type="Proteomes" id="UP000017836"/>
    </source>
</evidence>
<dbReference type="Proteomes" id="UP000017836">
    <property type="component" value="Unassembled WGS sequence"/>
</dbReference>
<dbReference type="Gene3D" id="3.30.430.20">
    <property type="entry name" value="Gnk2 domain, C-X8-C-X2-C motif"/>
    <property type="match status" value="2"/>
</dbReference>
<dbReference type="Gramene" id="ERN02723">
    <property type="protein sequence ID" value="ERN02723"/>
    <property type="gene ID" value="AMTR_s00085p00155370"/>
</dbReference>
<evidence type="ECO:0000256" key="10">
    <source>
        <dbReference type="ARBA" id="ARBA00022840"/>
    </source>
</evidence>
<dbReference type="CDD" id="cd23509">
    <property type="entry name" value="Gnk2-like"/>
    <property type="match status" value="2"/>
</dbReference>
<evidence type="ECO:0000256" key="8">
    <source>
        <dbReference type="ARBA" id="ARBA00022741"/>
    </source>
</evidence>
<dbReference type="CDD" id="cd14066">
    <property type="entry name" value="STKc_IRAK"/>
    <property type="match status" value="1"/>
</dbReference>
<dbReference type="AlphaFoldDB" id="W1P482"/>
<dbReference type="eggNOG" id="ENOG502QVTV">
    <property type="taxonomic scope" value="Eukaryota"/>
</dbReference>
<dbReference type="InterPro" id="IPR011009">
    <property type="entry name" value="Kinase-like_dom_sf"/>
</dbReference>
<dbReference type="Gene3D" id="3.30.200.20">
    <property type="entry name" value="Phosphorylase Kinase, domain 1"/>
    <property type="match status" value="1"/>
</dbReference>
<dbReference type="FunFam" id="3.30.430.20:FF:000005">
    <property type="entry name" value="Cysteine-rich receptor-like protein kinase 2"/>
    <property type="match status" value="1"/>
</dbReference>
<dbReference type="InterPro" id="IPR052059">
    <property type="entry name" value="CR_Ser/Thr_kinase"/>
</dbReference>
<keyword evidence="3" id="KW-0597">Phosphoprotein</keyword>
<proteinExistence type="predicted"/>
<dbReference type="OrthoDB" id="1908121at2759"/>
<dbReference type="InterPro" id="IPR000719">
    <property type="entry name" value="Prot_kinase_dom"/>
</dbReference>
<dbReference type="FunFam" id="3.30.430.20:FF:000015">
    <property type="entry name" value="Cysteine-rich receptor-like protein kinase 3"/>
    <property type="match status" value="1"/>
</dbReference>
<keyword evidence="13" id="KW-0675">Receptor</keyword>
<dbReference type="EMBL" id="KI394487">
    <property type="protein sequence ID" value="ERN02723.1"/>
    <property type="molecule type" value="Genomic_DNA"/>
</dbReference>
<name>W1P482_AMBTC</name>
<dbReference type="STRING" id="13333.W1P482"/>
<dbReference type="PROSITE" id="PS51473">
    <property type="entry name" value="GNK2"/>
    <property type="match status" value="2"/>
</dbReference>
<dbReference type="PROSITE" id="PS50011">
    <property type="entry name" value="PROTEIN_KINASE_DOM"/>
    <property type="match status" value="1"/>
</dbReference>
<dbReference type="Pfam" id="PF01657">
    <property type="entry name" value="Stress-antifung"/>
    <property type="match status" value="2"/>
</dbReference>
<keyword evidence="12 19" id="KW-0472">Membrane</keyword>
<keyword evidence="2" id="KW-0723">Serine/threonine-protein kinase</keyword>
<evidence type="ECO:0000256" key="5">
    <source>
        <dbReference type="ARBA" id="ARBA00022692"/>
    </source>
</evidence>
<dbReference type="InterPro" id="IPR038408">
    <property type="entry name" value="GNK2_sf"/>
</dbReference>
<keyword evidence="5 19" id="KW-0812">Transmembrane</keyword>
<keyword evidence="11 19" id="KW-1133">Transmembrane helix</keyword>
<dbReference type="OMA" id="QSWIEPR"/>
<dbReference type="GO" id="GO:0005524">
    <property type="term" value="F:ATP binding"/>
    <property type="evidence" value="ECO:0007669"/>
    <property type="project" value="UniProtKB-UniRule"/>
</dbReference>
<evidence type="ECO:0000256" key="7">
    <source>
        <dbReference type="ARBA" id="ARBA00022737"/>
    </source>
</evidence>
<evidence type="ECO:0000313" key="23">
    <source>
        <dbReference type="EMBL" id="ERN02723.1"/>
    </source>
</evidence>
<feature type="binding site" evidence="17">
    <location>
        <position position="353"/>
    </location>
    <ligand>
        <name>ATP</name>
        <dbReference type="ChEBI" id="CHEBI:30616"/>
    </ligand>
</feature>
<keyword evidence="6 20" id="KW-0732">Signal</keyword>
<dbReference type="SUPFAM" id="SSF56112">
    <property type="entry name" value="Protein kinase-like (PK-like)"/>
    <property type="match status" value="1"/>
</dbReference>
<dbReference type="PROSITE" id="PS00107">
    <property type="entry name" value="PROTEIN_KINASE_ATP"/>
    <property type="match status" value="1"/>
</dbReference>
<evidence type="ECO:0000256" key="1">
    <source>
        <dbReference type="ARBA" id="ARBA00004167"/>
    </source>
</evidence>
<comment type="subcellular location">
    <subcellularLocation>
        <location evidence="1">Membrane</location>
        <topology evidence="1">Single-pass membrane protein</topology>
    </subcellularLocation>
</comment>
<dbReference type="PROSITE" id="PS00108">
    <property type="entry name" value="PROTEIN_KINASE_ST"/>
    <property type="match status" value="1"/>
</dbReference>
<keyword evidence="14" id="KW-0325">Glycoprotein</keyword>
<dbReference type="Pfam" id="PF07714">
    <property type="entry name" value="PK_Tyr_Ser-Thr"/>
    <property type="match status" value="1"/>
</dbReference>
<dbReference type="FunFam" id="3.30.200.20:FF:000177">
    <property type="entry name" value="Cysteine-rich receptor-like protein kinase 2"/>
    <property type="match status" value="1"/>
</dbReference>
<feature type="domain" description="Gnk2-homologous" evidence="22">
    <location>
        <begin position="141"/>
        <end position="244"/>
    </location>
</feature>
<dbReference type="GO" id="GO:0016020">
    <property type="term" value="C:membrane"/>
    <property type="evidence" value="ECO:0007669"/>
    <property type="project" value="UniProtKB-SubCell"/>
</dbReference>
<keyword evidence="8 17" id="KW-0547">Nucleotide-binding</keyword>
<sequence length="638" mass="70995">MAHPTLFYLLTLFTTFIIFFFSSANSDPRITQAAIICGNKTALDRPAFTRNFLSALDSLTQQIANQRYATVVQGSNPSTVYAFGQCMNDLSQTDCQLCFSECKTEIYKCVPFQKGTTRGRTFLDGCYLRYDTYDFFHEILDSEDKVVCNGSRFNGSERSFVRNSLGLMKNLSAGATGGDGFKVGFVERENTSVYGLVQCWKPLNMSSCGRCLDSGVVSLSTCLPLVEGRVLNSGCYLRYSTRPFYNVNTSSVASTKGHRRFPVILAIVSCSCAVFMLLVLGFIKGKNKLEKRRREQKQLGQLAATVNKSKLNFKYEMLEEATDYFDNSNKLGQGGNGSVYKGILPNGQVVAIKRLFFNTRQWVDEFFNEVNLISDVQHKNLVKLLGCSITGPESLLVYEYVPNKSLDNFLFDNGNSPKLSWNTRCEIIVGVAEGLAYLHEESKLRIIHRDIKLSNILLDENFNAKIADFGLARCFPQDKTHISTGIAGTLGYMAPEYIIRGKLTEKADVYSFGVLIVEILSGRRVNSYSQTTGPVLQVVWDLYRSCRLYEAVDPSLEGGYSREDVSRVLQIGLLCTQASAELRPSMALVVQMLKDTNCNIPLPTQPPFINTGLLDQDIPSTQSGSSGNSRTVSFIGPR</sequence>
<dbReference type="PANTHER" id="PTHR47973">
    <property type="entry name" value="CYSTEINE-RICH RECEPTOR-LIKE PROTEIN KINASE 3"/>
    <property type="match status" value="1"/>
</dbReference>
<evidence type="ECO:0000256" key="20">
    <source>
        <dbReference type="SAM" id="SignalP"/>
    </source>
</evidence>
<evidence type="ECO:0000256" key="11">
    <source>
        <dbReference type="ARBA" id="ARBA00022989"/>
    </source>
</evidence>
<evidence type="ECO:0000256" key="12">
    <source>
        <dbReference type="ARBA" id="ARBA00023136"/>
    </source>
</evidence>
<evidence type="ECO:0000256" key="9">
    <source>
        <dbReference type="ARBA" id="ARBA00022777"/>
    </source>
</evidence>
<reference evidence="24" key="1">
    <citation type="journal article" date="2013" name="Science">
        <title>The Amborella genome and the evolution of flowering plants.</title>
        <authorList>
            <consortium name="Amborella Genome Project"/>
        </authorList>
    </citation>
    <scope>NUCLEOTIDE SEQUENCE [LARGE SCALE GENOMIC DNA]</scope>
</reference>